<evidence type="ECO:0000313" key="2">
    <source>
        <dbReference type="Proteomes" id="UP000054560"/>
    </source>
</evidence>
<organism evidence="1 2">
    <name type="scientific">Sphaeroforma arctica JP610</name>
    <dbReference type="NCBI Taxonomy" id="667725"/>
    <lineage>
        <taxon>Eukaryota</taxon>
        <taxon>Ichthyosporea</taxon>
        <taxon>Ichthyophonida</taxon>
        <taxon>Sphaeroforma</taxon>
    </lineage>
</organism>
<gene>
    <name evidence="1" type="ORF">SARC_07974</name>
</gene>
<proteinExistence type="predicted"/>
<dbReference type="EMBL" id="KQ242269">
    <property type="protein sequence ID" value="KNC79638.1"/>
    <property type="molecule type" value="Genomic_DNA"/>
</dbReference>
<sequence length="167" mass="18569">MSPSCKIPAPPLPLPLSHFPDSDVSDAYTNETANLVASLDLELDTVDDIKPNVKQDIKPDIKHAKKKEKCNWNAARCEALIVTYHSATQNPNYGAKDSSSNVKNLRTAGWNHISSTLQEAFGDRQYTVQALKNPMQTEKKLFVKYYTHVMCSHLQGLSGMGEIPCHN</sequence>
<dbReference type="Proteomes" id="UP000054560">
    <property type="component" value="Unassembled WGS sequence"/>
</dbReference>
<dbReference type="RefSeq" id="XP_014153540.1">
    <property type="nucleotide sequence ID" value="XM_014298065.1"/>
</dbReference>
<evidence type="ECO:0000313" key="1">
    <source>
        <dbReference type="EMBL" id="KNC79638.1"/>
    </source>
</evidence>
<evidence type="ECO:0008006" key="3">
    <source>
        <dbReference type="Google" id="ProtNLM"/>
    </source>
</evidence>
<name>A0A0L0FUP2_9EUKA</name>
<keyword evidence="2" id="KW-1185">Reference proteome</keyword>
<protein>
    <recommendedName>
        <fullName evidence="3">Myb/SANT-like domain-containing protein</fullName>
    </recommendedName>
</protein>
<accession>A0A0L0FUP2</accession>
<dbReference type="GeneID" id="25908478"/>
<dbReference type="AlphaFoldDB" id="A0A0L0FUP2"/>
<reference evidence="1 2" key="1">
    <citation type="submission" date="2011-02" db="EMBL/GenBank/DDBJ databases">
        <title>The Genome Sequence of Sphaeroforma arctica JP610.</title>
        <authorList>
            <consortium name="The Broad Institute Genome Sequencing Platform"/>
            <person name="Russ C."/>
            <person name="Cuomo C."/>
            <person name="Young S.K."/>
            <person name="Zeng Q."/>
            <person name="Gargeya S."/>
            <person name="Alvarado L."/>
            <person name="Berlin A."/>
            <person name="Chapman S.B."/>
            <person name="Chen Z."/>
            <person name="Freedman E."/>
            <person name="Gellesch M."/>
            <person name="Goldberg J."/>
            <person name="Griggs A."/>
            <person name="Gujja S."/>
            <person name="Heilman E."/>
            <person name="Heiman D."/>
            <person name="Howarth C."/>
            <person name="Mehta T."/>
            <person name="Neiman D."/>
            <person name="Pearson M."/>
            <person name="Roberts A."/>
            <person name="Saif S."/>
            <person name="Shea T."/>
            <person name="Shenoy N."/>
            <person name="Sisk P."/>
            <person name="Stolte C."/>
            <person name="Sykes S."/>
            <person name="White J."/>
            <person name="Yandava C."/>
            <person name="Burger G."/>
            <person name="Gray M.W."/>
            <person name="Holland P.W.H."/>
            <person name="King N."/>
            <person name="Lang F.B.F."/>
            <person name="Roger A.J."/>
            <person name="Ruiz-Trillo I."/>
            <person name="Haas B."/>
            <person name="Nusbaum C."/>
            <person name="Birren B."/>
        </authorList>
    </citation>
    <scope>NUCLEOTIDE SEQUENCE [LARGE SCALE GENOMIC DNA]</scope>
    <source>
        <strain evidence="1 2">JP610</strain>
    </source>
</reference>